<dbReference type="InterPro" id="IPR004358">
    <property type="entry name" value="Sig_transdc_His_kin-like_C"/>
</dbReference>
<dbReference type="STRING" id="897.B2D07_12490"/>
<accession>S7U666</accession>
<dbReference type="EMBL" id="ATHJ01000010">
    <property type="protein sequence ID" value="EPR45021.1"/>
    <property type="molecule type" value="Genomic_DNA"/>
</dbReference>
<dbReference type="NCBIfam" id="TIGR00229">
    <property type="entry name" value="sensory_box"/>
    <property type="match status" value="1"/>
</dbReference>
<dbReference type="eggNOG" id="COG4191">
    <property type="taxonomic scope" value="Bacteria"/>
</dbReference>
<reference evidence="11 12" key="1">
    <citation type="journal article" date="2013" name="Genome Announc.">
        <title>Draft genome sequences for three mercury-methylating, sulfate-reducing bacteria.</title>
        <authorList>
            <person name="Brown S.D."/>
            <person name="Hurt R.A.Jr."/>
            <person name="Gilmour C.C."/>
            <person name="Elias D.A."/>
        </authorList>
    </citation>
    <scope>NUCLEOTIDE SEQUENCE [LARGE SCALE GENOMIC DNA]</scope>
    <source>
        <strain evidence="11 12">DSM 2059</strain>
    </source>
</reference>
<dbReference type="AlphaFoldDB" id="S7U666"/>
<dbReference type="Pfam" id="PF00512">
    <property type="entry name" value="HisKA"/>
    <property type="match status" value="1"/>
</dbReference>
<dbReference type="Gene3D" id="3.30.450.20">
    <property type="entry name" value="PAS domain"/>
    <property type="match status" value="1"/>
</dbReference>
<dbReference type="PRINTS" id="PR00344">
    <property type="entry name" value="BCTRLSENSOR"/>
</dbReference>
<dbReference type="CDD" id="cd00130">
    <property type="entry name" value="PAS"/>
    <property type="match status" value="1"/>
</dbReference>
<dbReference type="SUPFAM" id="SSF55785">
    <property type="entry name" value="PYP-like sensor domain (PAS domain)"/>
    <property type="match status" value="1"/>
</dbReference>
<dbReference type="InterPro" id="IPR003594">
    <property type="entry name" value="HATPase_dom"/>
</dbReference>
<keyword evidence="6 11" id="KW-0418">Kinase</keyword>
<gene>
    <name evidence="11" type="ORF">dsmv_3732</name>
</gene>
<evidence type="ECO:0000256" key="8">
    <source>
        <dbReference type="ARBA" id="ARBA00023012"/>
    </source>
</evidence>
<comment type="caution">
    <text evidence="11">The sequence shown here is derived from an EMBL/GenBank/DDBJ whole genome shotgun (WGS) entry which is preliminary data.</text>
</comment>
<evidence type="ECO:0000256" key="7">
    <source>
        <dbReference type="ARBA" id="ARBA00022840"/>
    </source>
</evidence>
<dbReference type="SMART" id="SM00091">
    <property type="entry name" value="PAS"/>
    <property type="match status" value="1"/>
</dbReference>
<dbReference type="InterPro" id="IPR036097">
    <property type="entry name" value="HisK_dim/P_sf"/>
</dbReference>
<sequence>MASGDSPYARRPRYELLETVGRAFEANFKVITDADYRCIDHFIDFITRLRLKAGFALQDVQQAFELYRDVVLPMVCAESGRENLYPVLVPLNRCLAYTIFRFSDRFQELHEKQLVDLAAQLKAEVEVRTSELRESEMNYKTLVEEIQDGYMAIHDGRVVYANKAFCRMHGYAMEDVLHQPFVRFIVNEDRGKFDGIQAYGEEPHHEGLILEYMRLTQDEKCFPTEITIKNTRFQNRCSTIGLCRDITQRVKMEKRVRDAERMATIGRITASLSHEIRNPLSAIKLNLQILKKNNMLQGNDQRRIDISVGEVNRLENILNELLDFAKPMSLKRQPCDLNSLISRCIELLEINCREKRLIVHLNLDDRITEVVLDPEKIQQAVINLLLNAIEASPEDGTIKLSTLFRPERPVPEVVIGVRDYGKGVHADIAEAIFEPFYTTRSQGTGLGLTNVKRVAAAHGGSVDIDRRISRGTAFYLILPARGNHGKNTHY</sequence>
<dbReference type="Pfam" id="PF02518">
    <property type="entry name" value="HATPase_c"/>
    <property type="match status" value="1"/>
</dbReference>
<evidence type="ECO:0000313" key="11">
    <source>
        <dbReference type="EMBL" id="EPR45021.1"/>
    </source>
</evidence>
<keyword evidence="3" id="KW-0597">Phosphoprotein</keyword>
<dbReference type="Proteomes" id="UP000014977">
    <property type="component" value="Unassembled WGS sequence"/>
</dbReference>
<keyword evidence="4" id="KW-0808">Transferase</keyword>
<dbReference type="GO" id="GO:0006355">
    <property type="term" value="P:regulation of DNA-templated transcription"/>
    <property type="evidence" value="ECO:0007669"/>
    <property type="project" value="InterPro"/>
</dbReference>
<dbReference type="CDD" id="cd00082">
    <property type="entry name" value="HisKA"/>
    <property type="match status" value="1"/>
</dbReference>
<dbReference type="InterPro" id="IPR003661">
    <property type="entry name" value="HisK_dim/P_dom"/>
</dbReference>
<dbReference type="InterPro" id="IPR035965">
    <property type="entry name" value="PAS-like_dom_sf"/>
</dbReference>
<dbReference type="Pfam" id="PF00989">
    <property type="entry name" value="PAS"/>
    <property type="match status" value="1"/>
</dbReference>
<dbReference type="GO" id="GO:0005524">
    <property type="term" value="F:ATP binding"/>
    <property type="evidence" value="ECO:0007669"/>
    <property type="project" value="UniProtKB-KW"/>
</dbReference>
<evidence type="ECO:0000256" key="4">
    <source>
        <dbReference type="ARBA" id="ARBA00022679"/>
    </source>
</evidence>
<dbReference type="SUPFAM" id="SSF55874">
    <property type="entry name" value="ATPase domain of HSP90 chaperone/DNA topoisomerase II/histidine kinase"/>
    <property type="match status" value="1"/>
</dbReference>
<protein>
    <recommendedName>
        <fullName evidence="2">histidine kinase</fullName>
        <ecNumber evidence="2">2.7.13.3</ecNumber>
    </recommendedName>
</protein>
<dbReference type="SMART" id="SM00388">
    <property type="entry name" value="HisKA"/>
    <property type="match status" value="1"/>
</dbReference>
<keyword evidence="8" id="KW-0902">Two-component regulatory system</keyword>
<dbReference type="GO" id="GO:0000155">
    <property type="term" value="F:phosphorelay sensor kinase activity"/>
    <property type="evidence" value="ECO:0007669"/>
    <property type="project" value="InterPro"/>
</dbReference>
<dbReference type="SUPFAM" id="SSF47384">
    <property type="entry name" value="Homodimeric domain of signal transducing histidine kinase"/>
    <property type="match status" value="1"/>
</dbReference>
<dbReference type="PROSITE" id="PS50112">
    <property type="entry name" value="PAS"/>
    <property type="match status" value="1"/>
</dbReference>
<evidence type="ECO:0000256" key="2">
    <source>
        <dbReference type="ARBA" id="ARBA00012438"/>
    </source>
</evidence>
<dbReference type="CDD" id="cd00075">
    <property type="entry name" value="HATPase"/>
    <property type="match status" value="1"/>
</dbReference>
<dbReference type="SMART" id="SM00387">
    <property type="entry name" value="HATPase_c"/>
    <property type="match status" value="1"/>
</dbReference>
<dbReference type="InterPro" id="IPR005467">
    <property type="entry name" value="His_kinase_dom"/>
</dbReference>
<dbReference type="EC" id="2.7.13.3" evidence="2"/>
<keyword evidence="7" id="KW-0067">ATP-binding</keyword>
<keyword evidence="12" id="KW-1185">Reference proteome</keyword>
<name>S7U666_DESML</name>
<comment type="catalytic activity">
    <reaction evidence="1">
        <text>ATP + protein L-histidine = ADP + protein N-phospho-L-histidine.</text>
        <dbReference type="EC" id="2.7.13.3"/>
    </reaction>
</comment>
<proteinExistence type="predicted"/>
<evidence type="ECO:0000256" key="5">
    <source>
        <dbReference type="ARBA" id="ARBA00022741"/>
    </source>
</evidence>
<keyword evidence="5" id="KW-0547">Nucleotide-binding</keyword>
<dbReference type="Gene3D" id="3.30.565.10">
    <property type="entry name" value="Histidine kinase-like ATPase, C-terminal domain"/>
    <property type="match status" value="1"/>
</dbReference>
<organism evidence="11 12">
    <name type="scientific">Desulfococcus multivorans DSM 2059</name>
    <dbReference type="NCBI Taxonomy" id="1121405"/>
    <lineage>
        <taxon>Bacteria</taxon>
        <taxon>Pseudomonadati</taxon>
        <taxon>Thermodesulfobacteriota</taxon>
        <taxon>Desulfobacteria</taxon>
        <taxon>Desulfobacterales</taxon>
        <taxon>Desulfococcaceae</taxon>
        <taxon>Desulfococcus</taxon>
    </lineage>
</organism>
<evidence type="ECO:0000259" key="10">
    <source>
        <dbReference type="PROSITE" id="PS50112"/>
    </source>
</evidence>
<dbReference type="InterPro" id="IPR036890">
    <property type="entry name" value="HATPase_C_sf"/>
</dbReference>
<feature type="domain" description="PAS" evidence="10">
    <location>
        <begin position="155"/>
        <end position="189"/>
    </location>
</feature>
<dbReference type="Gene3D" id="1.10.287.130">
    <property type="match status" value="1"/>
</dbReference>
<dbReference type="PANTHER" id="PTHR43065:SF10">
    <property type="entry name" value="PEROXIDE STRESS-ACTIVATED HISTIDINE KINASE MAK3"/>
    <property type="match status" value="1"/>
</dbReference>
<dbReference type="PROSITE" id="PS50109">
    <property type="entry name" value="HIS_KIN"/>
    <property type="match status" value="1"/>
</dbReference>
<evidence type="ECO:0000256" key="1">
    <source>
        <dbReference type="ARBA" id="ARBA00000085"/>
    </source>
</evidence>
<dbReference type="PANTHER" id="PTHR43065">
    <property type="entry name" value="SENSOR HISTIDINE KINASE"/>
    <property type="match status" value="1"/>
</dbReference>
<evidence type="ECO:0000313" key="12">
    <source>
        <dbReference type="Proteomes" id="UP000014977"/>
    </source>
</evidence>
<dbReference type="InterPro" id="IPR000014">
    <property type="entry name" value="PAS"/>
</dbReference>
<evidence type="ECO:0000259" key="9">
    <source>
        <dbReference type="PROSITE" id="PS50109"/>
    </source>
</evidence>
<feature type="domain" description="Histidine kinase" evidence="9">
    <location>
        <begin position="271"/>
        <end position="482"/>
    </location>
</feature>
<dbReference type="InterPro" id="IPR013767">
    <property type="entry name" value="PAS_fold"/>
</dbReference>
<evidence type="ECO:0000256" key="3">
    <source>
        <dbReference type="ARBA" id="ARBA00022553"/>
    </source>
</evidence>
<evidence type="ECO:0000256" key="6">
    <source>
        <dbReference type="ARBA" id="ARBA00022777"/>
    </source>
</evidence>